<dbReference type="EMBL" id="JALJOS010000064">
    <property type="protein sequence ID" value="KAK9817598.1"/>
    <property type="molecule type" value="Genomic_DNA"/>
</dbReference>
<feature type="compositionally biased region" description="Low complexity" evidence="7">
    <location>
        <begin position="29"/>
        <end position="53"/>
    </location>
</feature>
<dbReference type="SMART" id="SM00380">
    <property type="entry name" value="AP2"/>
    <property type="match status" value="1"/>
</dbReference>
<evidence type="ECO:0008006" key="12">
    <source>
        <dbReference type="Google" id="ProtNLM"/>
    </source>
</evidence>
<dbReference type="Proteomes" id="UP001438707">
    <property type="component" value="Unassembled WGS sequence"/>
</dbReference>
<feature type="coiled-coil region" evidence="6">
    <location>
        <begin position="576"/>
        <end position="603"/>
    </location>
</feature>
<dbReference type="InterPro" id="IPR016177">
    <property type="entry name" value="DNA-bd_dom_sf"/>
</dbReference>
<evidence type="ECO:0000313" key="10">
    <source>
        <dbReference type="EMBL" id="KAK9817598.1"/>
    </source>
</evidence>
<evidence type="ECO:0000256" key="2">
    <source>
        <dbReference type="ARBA" id="ARBA00023015"/>
    </source>
</evidence>
<name>A0AAW1Q9U4_9CHLO</name>
<keyword evidence="2" id="KW-0805">Transcription regulation</keyword>
<dbReference type="GO" id="GO:0003700">
    <property type="term" value="F:DNA-binding transcription factor activity"/>
    <property type="evidence" value="ECO:0007669"/>
    <property type="project" value="InterPro"/>
</dbReference>
<evidence type="ECO:0000256" key="7">
    <source>
        <dbReference type="SAM" id="MobiDB-lite"/>
    </source>
</evidence>
<dbReference type="InterPro" id="IPR036955">
    <property type="entry name" value="AP2/ERF_dom_sf"/>
</dbReference>
<dbReference type="PROSITE" id="PS50013">
    <property type="entry name" value="CHROMO_2"/>
    <property type="match status" value="1"/>
</dbReference>
<keyword evidence="4" id="KW-0804">Transcription</keyword>
<feature type="compositionally biased region" description="Polar residues" evidence="7">
    <location>
        <begin position="407"/>
        <end position="417"/>
    </location>
</feature>
<protein>
    <recommendedName>
        <fullName evidence="12">AP2/ERF domain-containing protein</fullName>
    </recommendedName>
</protein>
<feature type="domain" description="Chromo" evidence="8">
    <location>
        <begin position="616"/>
        <end position="683"/>
    </location>
</feature>
<dbReference type="AlphaFoldDB" id="A0AAW1Q9U4"/>
<sequence>MSRTRSRVTSTYWPRHLAMKTNPHAASVSPGEQPAQQQLQQQQAAQPSQPGSSLASMQGYFLAQLHDGAASWMPVAIPAEDMPPSPLPGLRRIRFQVQPTGSRELRIRNANWLVSRPDAAMPSDQWPVGFHMMPKLELQADESLSSNALLLEASTAAAPVSLGGQHLAPQSPGTVSNVTSRPASQVPSASPDRSYMQLWNAVTSGHPPYAPDRSFSSGCAQPSAGQLSGAPPHSGAARHLSGHVGAHTGGQVPATSLLGNRQPAETQQLKLKAVPPSKPSQHLADQDTVRCESGSAHSSQEATANLHSLPDTGGLAASGPLSLKLDHAEVLAAAATTTTSQQPVMRLVSLPAIHPGGNVSPKPVPTSPEADQQLTGSRASSEGSERAALKRGRSAEEPSEKKALKQSCGSTPQQSKSPPDKGFGRGAIPYRGVRKRAWGTFSSEIRDGNGNRKWLGTFATALEAAMAYDAAARKIPGAARRCNFPDAGEGPVSPGVVPAMSPEDVVDLPGADARPAVKIQKAAPCPAFEDAPEPPEQAPIKSPQMVCNCCKELKSASGFTRDIFNKGSLSPWCRDCARTKLNAQRDKRRLEDARARAEALEVAVVMDPATEKPVIFFVEKILGYRKHPEHPRLLQFRVHWWGYPTSEDTWEPSTNLADAPLTYPWESDAKKANATKLLEEGFE</sequence>
<dbReference type="InterPro" id="IPR044808">
    <property type="entry name" value="ERF_plant"/>
</dbReference>
<evidence type="ECO:0000256" key="3">
    <source>
        <dbReference type="ARBA" id="ARBA00023125"/>
    </source>
</evidence>
<feature type="region of interest" description="Disordered" evidence="7">
    <location>
        <begin position="163"/>
        <end position="192"/>
    </location>
</feature>
<proteinExistence type="predicted"/>
<dbReference type="PANTHER" id="PTHR31190">
    <property type="entry name" value="DNA-BINDING DOMAIN"/>
    <property type="match status" value="1"/>
</dbReference>
<evidence type="ECO:0000259" key="8">
    <source>
        <dbReference type="PROSITE" id="PS50013"/>
    </source>
</evidence>
<comment type="caution">
    <text evidence="10">The sequence shown here is derived from an EMBL/GenBank/DDBJ whole genome shotgun (WGS) entry which is preliminary data.</text>
</comment>
<evidence type="ECO:0000256" key="5">
    <source>
        <dbReference type="ARBA" id="ARBA00023242"/>
    </source>
</evidence>
<dbReference type="GO" id="GO:0009873">
    <property type="term" value="P:ethylene-activated signaling pathway"/>
    <property type="evidence" value="ECO:0007669"/>
    <property type="project" value="InterPro"/>
</dbReference>
<feature type="compositionally biased region" description="Basic and acidic residues" evidence="7">
    <location>
        <begin position="383"/>
        <end position="403"/>
    </location>
</feature>
<evidence type="ECO:0000259" key="9">
    <source>
        <dbReference type="PROSITE" id="PS51032"/>
    </source>
</evidence>
<keyword evidence="6" id="KW-0175">Coiled coil</keyword>
<dbReference type="CDD" id="cd00024">
    <property type="entry name" value="CD_CSD"/>
    <property type="match status" value="1"/>
</dbReference>
<keyword evidence="5" id="KW-0539">Nucleus</keyword>
<dbReference type="PROSITE" id="PS51032">
    <property type="entry name" value="AP2_ERF"/>
    <property type="match status" value="1"/>
</dbReference>
<dbReference type="SUPFAM" id="SSF54171">
    <property type="entry name" value="DNA-binding domain"/>
    <property type="match status" value="1"/>
</dbReference>
<dbReference type="InterPro" id="IPR001471">
    <property type="entry name" value="AP2/ERF_dom"/>
</dbReference>
<feature type="region of interest" description="Disordered" evidence="7">
    <location>
        <begin position="351"/>
        <end position="428"/>
    </location>
</feature>
<dbReference type="CDD" id="cd00018">
    <property type="entry name" value="AP2"/>
    <property type="match status" value="1"/>
</dbReference>
<dbReference type="Gene3D" id="2.40.50.40">
    <property type="match status" value="1"/>
</dbReference>
<reference evidence="10 11" key="1">
    <citation type="journal article" date="2024" name="Nat. Commun.">
        <title>Phylogenomics reveals the evolutionary origins of lichenization in chlorophyte algae.</title>
        <authorList>
            <person name="Puginier C."/>
            <person name="Libourel C."/>
            <person name="Otte J."/>
            <person name="Skaloud P."/>
            <person name="Haon M."/>
            <person name="Grisel S."/>
            <person name="Petersen M."/>
            <person name="Berrin J.G."/>
            <person name="Delaux P.M."/>
            <person name="Dal Grande F."/>
            <person name="Keller J."/>
        </authorList>
    </citation>
    <scope>NUCLEOTIDE SEQUENCE [LARGE SCALE GENOMIC DNA]</scope>
    <source>
        <strain evidence="10 11">SAG 2145</strain>
    </source>
</reference>
<dbReference type="Pfam" id="PF00847">
    <property type="entry name" value="AP2"/>
    <property type="match status" value="1"/>
</dbReference>
<feature type="compositionally biased region" description="Polar residues" evidence="7">
    <location>
        <begin position="214"/>
        <end position="226"/>
    </location>
</feature>
<evidence type="ECO:0000256" key="1">
    <source>
        <dbReference type="ARBA" id="ARBA00004123"/>
    </source>
</evidence>
<evidence type="ECO:0000256" key="6">
    <source>
        <dbReference type="SAM" id="Coils"/>
    </source>
</evidence>
<evidence type="ECO:0000256" key="4">
    <source>
        <dbReference type="ARBA" id="ARBA00023163"/>
    </source>
</evidence>
<dbReference type="PANTHER" id="PTHR31190:SF374">
    <property type="entry name" value="AP2_ERF DOMAIN-CONTAINING PROTEIN"/>
    <property type="match status" value="1"/>
</dbReference>
<dbReference type="GO" id="GO:0003677">
    <property type="term" value="F:DNA binding"/>
    <property type="evidence" value="ECO:0007669"/>
    <property type="project" value="UniProtKB-KW"/>
</dbReference>
<feature type="compositionally biased region" description="Polar residues" evidence="7">
    <location>
        <begin position="295"/>
        <end position="306"/>
    </location>
</feature>
<evidence type="ECO:0000313" key="11">
    <source>
        <dbReference type="Proteomes" id="UP001438707"/>
    </source>
</evidence>
<dbReference type="InterPro" id="IPR000953">
    <property type="entry name" value="Chromo/chromo_shadow_dom"/>
</dbReference>
<feature type="region of interest" description="Disordered" evidence="7">
    <location>
        <begin position="1"/>
        <end position="53"/>
    </location>
</feature>
<dbReference type="InterPro" id="IPR023780">
    <property type="entry name" value="Chromo_domain"/>
</dbReference>
<accession>A0AAW1Q9U4</accession>
<dbReference type="Pfam" id="PF00385">
    <property type="entry name" value="Chromo"/>
    <property type="match status" value="1"/>
</dbReference>
<organism evidence="10 11">
    <name type="scientific">Apatococcus lobatus</name>
    <dbReference type="NCBI Taxonomy" id="904363"/>
    <lineage>
        <taxon>Eukaryota</taxon>
        <taxon>Viridiplantae</taxon>
        <taxon>Chlorophyta</taxon>
        <taxon>core chlorophytes</taxon>
        <taxon>Trebouxiophyceae</taxon>
        <taxon>Chlorellales</taxon>
        <taxon>Chlorellaceae</taxon>
        <taxon>Apatococcus</taxon>
    </lineage>
</organism>
<feature type="region of interest" description="Disordered" evidence="7">
    <location>
        <begin position="272"/>
        <end position="311"/>
    </location>
</feature>
<dbReference type="Gene3D" id="3.30.730.10">
    <property type="entry name" value="AP2/ERF domain"/>
    <property type="match status" value="1"/>
</dbReference>
<feature type="compositionally biased region" description="Polar residues" evidence="7">
    <location>
        <begin position="171"/>
        <end position="188"/>
    </location>
</feature>
<comment type="subcellular location">
    <subcellularLocation>
        <location evidence="1">Nucleus</location>
    </subcellularLocation>
</comment>
<feature type="domain" description="AP2/ERF" evidence="9">
    <location>
        <begin position="429"/>
        <end position="485"/>
    </location>
</feature>
<dbReference type="PRINTS" id="PR00367">
    <property type="entry name" value="ETHRSPELEMNT"/>
</dbReference>
<dbReference type="GO" id="GO:0005634">
    <property type="term" value="C:nucleus"/>
    <property type="evidence" value="ECO:0007669"/>
    <property type="project" value="UniProtKB-SubCell"/>
</dbReference>
<dbReference type="SMART" id="SM00298">
    <property type="entry name" value="CHROMO"/>
    <property type="match status" value="1"/>
</dbReference>
<gene>
    <name evidence="10" type="ORF">WJX74_009477</name>
</gene>
<dbReference type="SUPFAM" id="SSF54160">
    <property type="entry name" value="Chromo domain-like"/>
    <property type="match status" value="1"/>
</dbReference>
<dbReference type="InterPro" id="IPR016197">
    <property type="entry name" value="Chromo-like_dom_sf"/>
</dbReference>
<keyword evidence="3" id="KW-0238">DNA-binding</keyword>
<feature type="region of interest" description="Disordered" evidence="7">
    <location>
        <begin position="207"/>
        <end position="257"/>
    </location>
</feature>
<keyword evidence="11" id="KW-1185">Reference proteome</keyword>